<dbReference type="InterPro" id="IPR033739">
    <property type="entry name" value="M10A_MMP"/>
</dbReference>
<dbReference type="GO" id="GO:0030198">
    <property type="term" value="P:extracellular matrix organization"/>
    <property type="evidence" value="ECO:0007669"/>
    <property type="project" value="TreeGrafter"/>
</dbReference>
<feature type="domain" description="Peptidase metallopeptidase" evidence="17">
    <location>
        <begin position="102"/>
        <end position="261"/>
    </location>
</feature>
<feature type="chain" id="PRO_5034798451" evidence="16">
    <location>
        <begin position="21"/>
        <end position="350"/>
    </location>
</feature>
<dbReference type="InterPro" id="IPR021158">
    <property type="entry name" value="Pept_M10A_Zn_BS"/>
</dbReference>
<dbReference type="PANTHER" id="PTHR10201:SF29">
    <property type="entry name" value="72 KDA TYPE IV COLLAGENASE"/>
    <property type="match status" value="1"/>
</dbReference>
<organism evidence="18 19">
    <name type="scientific">Cyanistes caeruleus</name>
    <name type="common">Eurasian blue tit</name>
    <name type="synonym">Parus caeruleus</name>
    <dbReference type="NCBI Taxonomy" id="156563"/>
    <lineage>
        <taxon>Eukaryota</taxon>
        <taxon>Metazoa</taxon>
        <taxon>Chordata</taxon>
        <taxon>Craniata</taxon>
        <taxon>Vertebrata</taxon>
        <taxon>Euteleostomi</taxon>
        <taxon>Archelosauria</taxon>
        <taxon>Archosauria</taxon>
        <taxon>Dinosauria</taxon>
        <taxon>Saurischia</taxon>
        <taxon>Theropoda</taxon>
        <taxon>Coelurosauria</taxon>
        <taxon>Aves</taxon>
        <taxon>Neognathae</taxon>
        <taxon>Neoaves</taxon>
        <taxon>Telluraves</taxon>
        <taxon>Australaves</taxon>
        <taxon>Passeriformes</taxon>
        <taxon>Paridae</taxon>
        <taxon>Cyanistes</taxon>
    </lineage>
</organism>
<feature type="binding site" evidence="14">
    <location>
        <position position="172"/>
    </location>
    <ligand>
        <name>Ca(2+)</name>
        <dbReference type="ChEBI" id="CHEBI:29108"/>
        <label>3</label>
    </ligand>
</feature>
<feature type="signal peptide" evidence="16">
    <location>
        <begin position="1"/>
        <end position="20"/>
    </location>
</feature>
<feature type="binding site" evidence="14">
    <location>
        <position position="193"/>
    </location>
    <ligand>
        <name>Zn(2+)</name>
        <dbReference type="ChEBI" id="CHEBI:29105"/>
        <label>1</label>
    </ligand>
</feature>
<dbReference type="GO" id="GO:0005615">
    <property type="term" value="C:extracellular space"/>
    <property type="evidence" value="ECO:0007669"/>
    <property type="project" value="TreeGrafter"/>
</dbReference>
<dbReference type="PRINTS" id="PR00138">
    <property type="entry name" value="MATRIXIN"/>
</dbReference>
<dbReference type="Gene3D" id="3.40.390.10">
    <property type="entry name" value="Collagenase (Catalytic Domain)"/>
    <property type="match status" value="1"/>
</dbReference>
<dbReference type="InterPro" id="IPR024079">
    <property type="entry name" value="MetalloPept_cat_dom_sf"/>
</dbReference>
<feature type="active site" evidence="13">
    <location>
        <position position="216"/>
    </location>
</feature>
<evidence type="ECO:0000256" key="6">
    <source>
        <dbReference type="ARBA" id="ARBA00022723"/>
    </source>
</evidence>
<keyword evidence="3" id="KW-0964">Secreted</keyword>
<evidence type="ECO:0000256" key="16">
    <source>
        <dbReference type="SAM" id="SignalP"/>
    </source>
</evidence>
<evidence type="ECO:0000259" key="17">
    <source>
        <dbReference type="SMART" id="SM00235"/>
    </source>
</evidence>
<dbReference type="GO" id="GO:0001666">
    <property type="term" value="P:response to hypoxia"/>
    <property type="evidence" value="ECO:0007669"/>
    <property type="project" value="TreeGrafter"/>
</dbReference>
<feature type="binding site" evidence="14">
    <location>
        <position position="155"/>
    </location>
    <ligand>
        <name>Ca(2+)</name>
        <dbReference type="ChEBI" id="CHEBI:29108"/>
        <label>2</label>
    </ligand>
</feature>
<dbReference type="AlphaFoldDB" id="A0A8C0VQ63"/>
<evidence type="ECO:0000256" key="4">
    <source>
        <dbReference type="ARBA" id="ARBA00022530"/>
    </source>
</evidence>
<dbReference type="SUPFAM" id="SSF47090">
    <property type="entry name" value="PGBD-like"/>
    <property type="match status" value="1"/>
</dbReference>
<evidence type="ECO:0000256" key="7">
    <source>
        <dbReference type="ARBA" id="ARBA00022729"/>
    </source>
</evidence>
<dbReference type="GO" id="GO:0006508">
    <property type="term" value="P:proteolysis"/>
    <property type="evidence" value="ECO:0007669"/>
    <property type="project" value="UniProtKB-KW"/>
</dbReference>
<sequence>MGTLQFLLLCVVIFLPETLAFPAQLRPESWSSIDLEKVKGYLDKFFPVFSKTQNLSIEERIKEMQKFFHLTVTGKLDTETEEIMKLPRCGLPDVSEYQTLPGTPKWKKTNLTYRILSYTSDIPRKNVDNAIKRALMVWSDVTPLHFRRVYGTQADIEIRFARREHGDGAPFDGKGGTLAHAFGPGEGLGGDAHFDNDEKWSNVDKDINLFLVAAHEFGHSLGLDHSNVRGALMYPIYSYQNPETFKLPADDRQGIQKKQKQKVNERGRSKLLHTLSTPLCCSSHCNQEVTKQQCSMAWCSVLPHTCILPSKSCGPCTSNEKWYYWQERRGTMPLTKFSQVRNSSATREHN</sequence>
<dbReference type="InterPro" id="IPR036365">
    <property type="entry name" value="PGBD-like_sf"/>
</dbReference>
<evidence type="ECO:0000256" key="3">
    <source>
        <dbReference type="ARBA" id="ARBA00022525"/>
    </source>
</evidence>
<dbReference type="GO" id="GO:0031012">
    <property type="term" value="C:extracellular matrix"/>
    <property type="evidence" value="ECO:0007669"/>
    <property type="project" value="InterPro"/>
</dbReference>
<feature type="binding site" evidence="14">
    <location>
        <position position="198"/>
    </location>
    <ligand>
        <name>Ca(2+)</name>
        <dbReference type="ChEBI" id="CHEBI:29108"/>
        <label>3</label>
    </ligand>
</feature>
<feature type="binding site" evidence="14">
    <location>
        <position position="198"/>
    </location>
    <ligand>
        <name>Ca(2+)</name>
        <dbReference type="ChEBI" id="CHEBI:29108"/>
        <label>1</label>
    </ligand>
</feature>
<feature type="binding site" evidence="14">
    <location>
        <position position="219"/>
    </location>
    <ligand>
        <name>Zn(2+)</name>
        <dbReference type="ChEBI" id="CHEBI:29105"/>
        <label>2</label>
        <note>catalytic</note>
    </ligand>
</feature>
<dbReference type="Proteomes" id="UP000694410">
    <property type="component" value="Unplaced"/>
</dbReference>
<keyword evidence="11" id="KW-0482">Metalloprotease</keyword>
<keyword evidence="19" id="KW-1185">Reference proteome</keyword>
<feature type="binding site" evidence="14">
    <location>
        <position position="121"/>
    </location>
    <ligand>
        <name>Ca(2+)</name>
        <dbReference type="ChEBI" id="CHEBI:29108"/>
        <label>1</label>
    </ligand>
</feature>
<comment type="cofactor">
    <cofactor evidence="14">
        <name>Ca(2+)</name>
        <dbReference type="ChEBI" id="CHEBI:29108"/>
    </cofactor>
    <text evidence="14">Can bind about 5 Ca(2+) ions per subunit.</text>
</comment>
<keyword evidence="7 16" id="KW-0732">Signal</keyword>
<dbReference type="PROSITE" id="PS00546">
    <property type="entry name" value="CYSTEINE_SWITCH"/>
    <property type="match status" value="1"/>
</dbReference>
<reference evidence="18" key="1">
    <citation type="submission" date="2025-08" db="UniProtKB">
        <authorList>
            <consortium name="Ensembl"/>
        </authorList>
    </citation>
    <scope>IDENTIFICATION</scope>
</reference>
<proteinExistence type="inferred from homology"/>
<dbReference type="InterPro" id="IPR021190">
    <property type="entry name" value="Pept_M10A"/>
</dbReference>
<keyword evidence="5" id="KW-0645">Protease</keyword>
<reference evidence="18" key="2">
    <citation type="submission" date="2025-09" db="UniProtKB">
        <authorList>
            <consortium name="Ensembl"/>
        </authorList>
    </citation>
    <scope>IDENTIFICATION</scope>
</reference>
<dbReference type="GO" id="GO:0008270">
    <property type="term" value="F:zinc ion binding"/>
    <property type="evidence" value="ECO:0007669"/>
    <property type="project" value="InterPro"/>
</dbReference>
<evidence type="ECO:0000313" key="19">
    <source>
        <dbReference type="Proteomes" id="UP000694410"/>
    </source>
</evidence>
<feature type="binding site" evidence="14">
    <location>
        <position position="233"/>
    </location>
    <ligand>
        <name>Zn(2+)</name>
        <dbReference type="ChEBI" id="CHEBI:29105"/>
        <label>2</label>
        <note>catalytic</note>
    </ligand>
</feature>
<keyword evidence="9 14" id="KW-0862">Zinc</keyword>
<evidence type="ECO:0000256" key="1">
    <source>
        <dbReference type="ARBA" id="ARBA00004498"/>
    </source>
</evidence>
<dbReference type="InterPro" id="IPR006026">
    <property type="entry name" value="Peptidase_Metallo"/>
</dbReference>
<feature type="binding site" evidence="14">
    <location>
        <position position="215"/>
    </location>
    <ligand>
        <name>Zn(2+)</name>
        <dbReference type="ChEBI" id="CHEBI:29105"/>
        <label>2</label>
        <note>catalytic</note>
    </ligand>
</feature>
<dbReference type="SUPFAM" id="SSF55486">
    <property type="entry name" value="Metalloproteases ('zincins'), catalytic domain"/>
    <property type="match status" value="1"/>
</dbReference>
<evidence type="ECO:0000313" key="18">
    <source>
        <dbReference type="Ensembl" id="ENSCCEP00000027395.1"/>
    </source>
</evidence>
<dbReference type="Ensembl" id="ENSCCET00000040613.1">
    <property type="protein sequence ID" value="ENSCCEP00000027395.1"/>
    <property type="gene ID" value="ENSCCEG00000023920.1"/>
</dbReference>
<dbReference type="FunFam" id="3.40.390.10:FF:000007">
    <property type="entry name" value="Collagenase 3"/>
    <property type="match status" value="1"/>
</dbReference>
<evidence type="ECO:0000256" key="12">
    <source>
        <dbReference type="ARBA" id="ARBA00023145"/>
    </source>
</evidence>
<feature type="binding site" evidence="14">
    <location>
        <position position="195"/>
    </location>
    <ligand>
        <name>Ca(2+)</name>
        <dbReference type="ChEBI" id="CHEBI:29108"/>
        <label>3</label>
    </ligand>
</feature>
<evidence type="ECO:0000256" key="13">
    <source>
        <dbReference type="PIRSR" id="PIRSR621190-1"/>
    </source>
</evidence>
<dbReference type="GO" id="GO:0030574">
    <property type="term" value="P:collagen catabolic process"/>
    <property type="evidence" value="ECO:0007669"/>
    <property type="project" value="TreeGrafter"/>
</dbReference>
<gene>
    <name evidence="18" type="primary">MMP7</name>
</gene>
<dbReference type="GO" id="GO:0004222">
    <property type="term" value="F:metalloendopeptidase activity"/>
    <property type="evidence" value="ECO:0007669"/>
    <property type="project" value="InterPro"/>
</dbReference>
<comment type="subcellular location">
    <subcellularLocation>
        <location evidence="1">Secreted</location>
        <location evidence="1">Extracellular space</location>
        <location evidence="1">Extracellular matrix</location>
    </subcellularLocation>
</comment>
<dbReference type="CDD" id="cd04278">
    <property type="entry name" value="ZnMc_MMP"/>
    <property type="match status" value="1"/>
</dbReference>
<keyword evidence="6 14" id="KW-0479">Metal-binding</keyword>
<dbReference type="InterPro" id="IPR001818">
    <property type="entry name" value="Pept_M10_metallopeptidase"/>
</dbReference>
<feature type="binding site" evidence="14">
    <location>
        <position position="191"/>
    </location>
    <ligand>
        <name>Ca(2+)</name>
        <dbReference type="ChEBI" id="CHEBI:29108"/>
        <label>2</label>
    </ligand>
</feature>
<accession>A0A8C0VQ63</accession>
<feature type="binding site" evidence="14">
    <location>
        <position position="189"/>
    </location>
    <ligand>
        <name>Ca(2+)</name>
        <dbReference type="ChEBI" id="CHEBI:29108"/>
        <label>2</label>
    </ligand>
</feature>
<dbReference type="PANTHER" id="PTHR10201">
    <property type="entry name" value="MATRIX METALLOPROTEINASE"/>
    <property type="match status" value="1"/>
</dbReference>
<evidence type="ECO:0000256" key="5">
    <source>
        <dbReference type="ARBA" id="ARBA00022670"/>
    </source>
</evidence>
<protein>
    <submittedName>
        <fullName evidence="18">Matrix metallopeptidase 7</fullName>
    </submittedName>
</protein>
<comment type="similarity">
    <text evidence="2">Belongs to the peptidase M10A family.</text>
</comment>
<evidence type="ECO:0000256" key="9">
    <source>
        <dbReference type="ARBA" id="ARBA00022833"/>
    </source>
</evidence>
<dbReference type="InterPro" id="IPR002477">
    <property type="entry name" value="Peptidoglycan-bd-like"/>
</dbReference>
<keyword evidence="4" id="KW-0272">Extracellular matrix</keyword>
<dbReference type="SMART" id="SM00235">
    <property type="entry name" value="ZnMc"/>
    <property type="match status" value="1"/>
</dbReference>
<dbReference type="Pfam" id="PF00413">
    <property type="entry name" value="Peptidase_M10"/>
    <property type="match status" value="1"/>
</dbReference>
<feature type="short sequence motif" description="Cysteine switch" evidence="15">
    <location>
        <begin position="87"/>
        <end position="94"/>
    </location>
</feature>
<feature type="binding site" evidence="14">
    <location>
        <position position="167"/>
    </location>
    <ligand>
        <name>Zn(2+)</name>
        <dbReference type="ChEBI" id="CHEBI:29105"/>
        <label>1</label>
    </ligand>
</feature>
<evidence type="ECO:0000256" key="11">
    <source>
        <dbReference type="ARBA" id="ARBA00023049"/>
    </source>
</evidence>
<evidence type="ECO:0000256" key="14">
    <source>
        <dbReference type="PIRSR" id="PIRSR621190-2"/>
    </source>
</evidence>
<name>A0A8C0VQ63_CYACU</name>
<evidence type="ECO:0000256" key="10">
    <source>
        <dbReference type="ARBA" id="ARBA00022837"/>
    </source>
</evidence>
<dbReference type="Pfam" id="PF01471">
    <property type="entry name" value="PG_binding_1"/>
    <property type="match status" value="1"/>
</dbReference>
<keyword evidence="10 14" id="KW-0106">Calcium</keyword>
<keyword evidence="8" id="KW-0378">Hydrolase</keyword>
<comment type="cofactor">
    <cofactor evidence="14">
        <name>Zn(2+)</name>
        <dbReference type="ChEBI" id="CHEBI:29105"/>
    </cofactor>
    <text evidence="14">Binds 2 Zn(2+) ions per subunit.</text>
</comment>
<feature type="binding site" evidence="14">
    <location>
        <position position="225"/>
    </location>
    <ligand>
        <name>Zn(2+)</name>
        <dbReference type="ChEBI" id="CHEBI:29105"/>
        <label>2</label>
        <note>catalytic</note>
    </ligand>
</feature>
<feature type="binding site" evidence="14">
    <location>
        <position position="165"/>
    </location>
    <ligand>
        <name>Zn(2+)</name>
        <dbReference type="ChEBI" id="CHEBI:29105"/>
        <label>1</label>
    </ligand>
</feature>
<evidence type="ECO:0000256" key="2">
    <source>
        <dbReference type="ARBA" id="ARBA00010370"/>
    </source>
</evidence>
<evidence type="ECO:0000256" key="8">
    <source>
        <dbReference type="ARBA" id="ARBA00022801"/>
    </source>
</evidence>
<feature type="binding site" description="in inhibited form" evidence="14">
    <location>
        <position position="89"/>
    </location>
    <ligand>
        <name>Zn(2+)</name>
        <dbReference type="ChEBI" id="CHEBI:29105"/>
        <label>2</label>
        <note>catalytic</note>
    </ligand>
</feature>
<dbReference type="GO" id="GO:0048771">
    <property type="term" value="P:tissue remodeling"/>
    <property type="evidence" value="ECO:0007669"/>
    <property type="project" value="TreeGrafter"/>
</dbReference>
<feature type="binding site" evidence="14">
    <location>
        <position position="173"/>
    </location>
    <ligand>
        <name>Ca(2+)</name>
        <dbReference type="ChEBI" id="CHEBI:29108"/>
        <label>3</label>
    </ligand>
</feature>
<keyword evidence="12" id="KW-0865">Zymogen</keyword>
<feature type="binding site" evidence="14">
    <location>
        <position position="180"/>
    </location>
    <ligand>
        <name>Zn(2+)</name>
        <dbReference type="ChEBI" id="CHEBI:29105"/>
        <label>1</label>
    </ligand>
</feature>
<evidence type="ECO:0000256" key="15">
    <source>
        <dbReference type="PIRSR" id="PIRSR621190-5"/>
    </source>
</evidence>